<evidence type="ECO:0000313" key="1">
    <source>
        <dbReference type="EMBL" id="MFM9327435.1"/>
    </source>
</evidence>
<name>A0ACC7NSN1_9BACL</name>
<proteinExistence type="predicted"/>
<evidence type="ECO:0000313" key="2">
    <source>
        <dbReference type="Proteomes" id="UP001631969"/>
    </source>
</evidence>
<keyword evidence="2" id="KW-1185">Reference proteome</keyword>
<dbReference type="Proteomes" id="UP001631969">
    <property type="component" value="Unassembled WGS sequence"/>
</dbReference>
<comment type="caution">
    <text evidence="1">The sequence shown here is derived from an EMBL/GenBank/DDBJ whole genome shotgun (WGS) entry which is preliminary data.</text>
</comment>
<reference evidence="1" key="1">
    <citation type="submission" date="2024-12" db="EMBL/GenBank/DDBJ databases">
        <authorList>
            <person name="Wu N."/>
        </authorList>
    </citation>
    <scope>NUCLEOTIDE SEQUENCE</scope>
    <source>
        <strain evidence="1">P15</strain>
    </source>
</reference>
<gene>
    <name evidence="1" type="ORF">ACI1P1_03885</name>
</gene>
<organism evidence="1 2">
    <name type="scientific">Paenibacillus mesotrionivorans</name>
    <dbReference type="NCBI Taxonomy" id="3160968"/>
    <lineage>
        <taxon>Bacteria</taxon>
        <taxon>Bacillati</taxon>
        <taxon>Bacillota</taxon>
        <taxon>Bacilli</taxon>
        <taxon>Bacillales</taxon>
        <taxon>Paenibacillaceae</taxon>
        <taxon>Paenibacillus</taxon>
    </lineage>
</organism>
<dbReference type="EC" id="1.5.1.3" evidence="1"/>
<accession>A0ACC7NSN1</accession>
<keyword evidence="1" id="KW-0560">Oxidoreductase</keyword>
<sequence length="160" mass="18171">MITLIAATDQNRGIGLQGRLPWRLPADLDRFRRITTGHAVLMGRKTWESIGRPLPERTNIVMSRHPAPAEAKGVLWAASPEEALRVAGNGEVFIIGGAEIYSLFLPRADRLLLTRIHGEFQADAFFPELDEEQWEQAEAVPGVTDKDNPYSYEFREFRRR</sequence>
<dbReference type="EMBL" id="JBJURJ010000002">
    <property type="protein sequence ID" value="MFM9327435.1"/>
    <property type="molecule type" value="Genomic_DNA"/>
</dbReference>
<protein>
    <submittedName>
        <fullName evidence="1">Dihydrofolate reductase</fullName>
        <ecNumber evidence="1">1.5.1.3</ecNumber>
    </submittedName>
</protein>